<dbReference type="PANTHER" id="PTHR23359">
    <property type="entry name" value="NUCLEOTIDE KINASE"/>
    <property type="match status" value="1"/>
</dbReference>
<evidence type="ECO:0000256" key="6">
    <source>
        <dbReference type="RuleBase" id="RU003331"/>
    </source>
</evidence>
<dbReference type="PROSITE" id="PS00113">
    <property type="entry name" value="ADENYLATE_KINASE"/>
    <property type="match status" value="1"/>
</dbReference>
<dbReference type="GO" id="GO:0005737">
    <property type="term" value="C:cytoplasm"/>
    <property type="evidence" value="ECO:0007669"/>
    <property type="project" value="UniProtKB-SubCell"/>
</dbReference>
<keyword evidence="3 6" id="KW-0547">Nucleotide-binding</keyword>
<keyword evidence="4 5" id="KW-0418">Kinase</keyword>
<evidence type="ECO:0000256" key="5">
    <source>
        <dbReference type="RuleBase" id="RU003330"/>
    </source>
</evidence>
<evidence type="ECO:0000256" key="4">
    <source>
        <dbReference type="ARBA" id="ARBA00022777"/>
    </source>
</evidence>
<sequence>MQRRRFPLLKGLLLFMSPNPVPPAEVADLEIKDAQLIFKTVWEQLEEEIGHEFLRFPKELILLGGAPGAGKGTHTRFVMQARGLTCPPIVISDLLVTREAMAIKDSGGMVGDKEVVAILLRRLLDEEFRDGAVLDGFPRTRVQVECLKLLVDRLNQLYTEFADTPLAINFRRPTIHAMVLFVSEKTSIARQIERGEKVAAHNKEVEETGVGKKWALRSTDLSEATARRRYRVFKEQTWDALKSLKEIYHYHFINAEGPIEEVEENILAELQYQSSLELDPRTYDRLRPLPLAEEIVVHARQLLVKRLDTYELEHTEKFVRTVQVIDEKFMPIIQRHALSGRAQVNSEDQLFHDPLALSMLIDIFSERGYHAVVDKHIQEIPDRVDLQTGEIHRHEKTVFRFQVNFKGSPIRRG</sequence>
<evidence type="ECO:0000256" key="1">
    <source>
        <dbReference type="ARBA" id="ARBA00022679"/>
    </source>
</evidence>
<dbReference type="InterPro" id="IPR027417">
    <property type="entry name" value="P-loop_NTPase"/>
</dbReference>
<dbReference type="RefSeq" id="WP_218932769.1">
    <property type="nucleotide sequence ID" value="NZ_CP036262.1"/>
</dbReference>
<dbReference type="Pfam" id="PF00406">
    <property type="entry name" value="ADK"/>
    <property type="match status" value="1"/>
</dbReference>
<reference evidence="7 8" key="1">
    <citation type="submission" date="2019-02" db="EMBL/GenBank/DDBJ databases">
        <title>Deep-cultivation of Planctomycetes and their phenomic and genomic characterization uncovers novel biology.</title>
        <authorList>
            <person name="Wiegand S."/>
            <person name="Jogler M."/>
            <person name="Boedeker C."/>
            <person name="Pinto D."/>
            <person name="Vollmers J."/>
            <person name="Rivas-Marin E."/>
            <person name="Kohn T."/>
            <person name="Peeters S.H."/>
            <person name="Heuer A."/>
            <person name="Rast P."/>
            <person name="Oberbeckmann S."/>
            <person name="Bunk B."/>
            <person name="Jeske O."/>
            <person name="Meyerdierks A."/>
            <person name="Storesund J.E."/>
            <person name="Kallscheuer N."/>
            <person name="Luecker S."/>
            <person name="Lage O.M."/>
            <person name="Pohl T."/>
            <person name="Merkel B.J."/>
            <person name="Hornburger P."/>
            <person name="Mueller R.-W."/>
            <person name="Bruemmer F."/>
            <person name="Labrenz M."/>
            <person name="Spormann A.M."/>
            <person name="Op den Camp H."/>
            <person name="Overmann J."/>
            <person name="Amann R."/>
            <person name="Jetten M.S.M."/>
            <person name="Mascher T."/>
            <person name="Medema M.H."/>
            <person name="Devos D.P."/>
            <person name="Kaster A.-K."/>
            <person name="Ovreas L."/>
            <person name="Rohde M."/>
            <person name="Galperin M.Y."/>
            <person name="Jogler C."/>
        </authorList>
    </citation>
    <scope>NUCLEOTIDE SEQUENCE [LARGE SCALE GENOMIC DNA]</scope>
    <source>
        <strain evidence="7 8">FF011L</strain>
    </source>
</reference>
<dbReference type="KEGG" id="rml:FF011L_43480"/>
<dbReference type="GO" id="GO:0004017">
    <property type="term" value="F:AMP kinase activity"/>
    <property type="evidence" value="ECO:0007669"/>
    <property type="project" value="UniProtKB-EC"/>
</dbReference>
<comment type="similarity">
    <text evidence="5">Belongs to the adenylate kinase family.</text>
</comment>
<dbReference type="SUPFAM" id="SSF52540">
    <property type="entry name" value="P-loop containing nucleoside triphosphate hydrolases"/>
    <property type="match status" value="1"/>
</dbReference>
<keyword evidence="2" id="KW-0545">Nucleotide biosynthesis</keyword>
<name>A0A517MKZ0_9BACT</name>
<accession>A0A517MKZ0</accession>
<proteinExistence type="inferred from homology"/>
<organism evidence="7 8">
    <name type="scientific">Roseimaritima multifibrata</name>
    <dbReference type="NCBI Taxonomy" id="1930274"/>
    <lineage>
        <taxon>Bacteria</taxon>
        <taxon>Pseudomonadati</taxon>
        <taxon>Planctomycetota</taxon>
        <taxon>Planctomycetia</taxon>
        <taxon>Pirellulales</taxon>
        <taxon>Pirellulaceae</taxon>
        <taxon>Roseimaritima</taxon>
    </lineage>
</organism>
<dbReference type="Proteomes" id="UP000320672">
    <property type="component" value="Chromosome"/>
</dbReference>
<protein>
    <recommendedName>
        <fullName evidence="6">Adenylate kinase</fullName>
        <ecNumber evidence="6">2.7.4.3</ecNumber>
    </recommendedName>
</protein>
<dbReference type="AlphaFoldDB" id="A0A517MKZ0"/>
<evidence type="ECO:0000256" key="2">
    <source>
        <dbReference type="ARBA" id="ARBA00022727"/>
    </source>
</evidence>
<dbReference type="PRINTS" id="PR00094">
    <property type="entry name" value="ADENYLTKNASE"/>
</dbReference>
<dbReference type="EC" id="2.7.4.3" evidence="6"/>
<evidence type="ECO:0000313" key="8">
    <source>
        <dbReference type="Proteomes" id="UP000320672"/>
    </source>
</evidence>
<dbReference type="InterPro" id="IPR033690">
    <property type="entry name" value="Adenylat_kinase_CS"/>
</dbReference>
<dbReference type="CDD" id="cd01428">
    <property type="entry name" value="ADK"/>
    <property type="match status" value="1"/>
</dbReference>
<comment type="catalytic activity">
    <reaction evidence="6">
        <text>AMP + ATP = 2 ADP</text>
        <dbReference type="Rhea" id="RHEA:12973"/>
        <dbReference type="ChEBI" id="CHEBI:30616"/>
        <dbReference type="ChEBI" id="CHEBI:456215"/>
        <dbReference type="ChEBI" id="CHEBI:456216"/>
        <dbReference type="EC" id="2.7.4.3"/>
    </reaction>
</comment>
<dbReference type="InterPro" id="IPR000850">
    <property type="entry name" value="Adenylat/UMP-CMP_kin"/>
</dbReference>
<dbReference type="EMBL" id="CP036262">
    <property type="protein sequence ID" value="QDS95551.1"/>
    <property type="molecule type" value="Genomic_DNA"/>
</dbReference>
<dbReference type="GO" id="GO:0005524">
    <property type="term" value="F:ATP binding"/>
    <property type="evidence" value="ECO:0007669"/>
    <property type="project" value="UniProtKB-KW"/>
</dbReference>
<gene>
    <name evidence="7" type="primary">adk_3</name>
    <name evidence="7" type="ORF">FF011L_43480</name>
</gene>
<evidence type="ECO:0000313" key="7">
    <source>
        <dbReference type="EMBL" id="QDS95551.1"/>
    </source>
</evidence>
<comment type="subcellular location">
    <subcellularLocation>
        <location evidence="6">Cytoplasm</location>
    </subcellularLocation>
</comment>
<evidence type="ECO:0000256" key="3">
    <source>
        <dbReference type="ARBA" id="ARBA00022741"/>
    </source>
</evidence>
<comment type="subunit">
    <text evidence="6">Monomer.</text>
</comment>
<dbReference type="Gene3D" id="3.40.50.300">
    <property type="entry name" value="P-loop containing nucleotide triphosphate hydrolases"/>
    <property type="match status" value="1"/>
</dbReference>
<keyword evidence="1 5" id="KW-0808">Transferase</keyword>
<keyword evidence="8" id="KW-1185">Reference proteome</keyword>
<keyword evidence="6" id="KW-0067">ATP-binding</keyword>